<feature type="compositionally biased region" description="Basic and acidic residues" evidence="2">
    <location>
        <begin position="1"/>
        <end position="12"/>
    </location>
</feature>
<feature type="compositionally biased region" description="Acidic residues" evidence="2">
    <location>
        <begin position="1034"/>
        <end position="1043"/>
    </location>
</feature>
<feature type="compositionally biased region" description="Basic and acidic residues" evidence="2">
    <location>
        <begin position="993"/>
        <end position="1020"/>
    </location>
</feature>
<dbReference type="InterPro" id="IPR028089">
    <property type="entry name" value="DUF4455"/>
</dbReference>
<evidence type="ECO:0000313" key="6">
    <source>
        <dbReference type="Proteomes" id="UP001165085"/>
    </source>
</evidence>
<feature type="region of interest" description="Disordered" evidence="2">
    <location>
        <begin position="978"/>
        <end position="1049"/>
    </location>
</feature>
<dbReference type="Proteomes" id="UP001165085">
    <property type="component" value="Unassembled WGS sequence"/>
</dbReference>
<sequence length="1991" mass="224269">MTFTDRKARAEQKLLGSLGKPREFHNKSGYGKATSSSSVLLMSSDDSTIDRDDEGGDPFSQTKVDLDMAKRQKRAMRIREQQKEIEEVAILQSDPMKESVKHTFSRLASKMELKRSNHDKAYKTYRASLRALSDEIEVLYVKEADSVKDLLGNTDGEIKGLFDELNKDEILEMKPIGYVMEMWESIRGLLDRRSAEVQQFADNLESFEVTRSTTLAQYLREMVDLMATIGLQLPQEIERVAEIEAFELNSVITGNRRAHAELNARMEKEDIMEQVRHRADWEARLSAWRQLRHDRAIKEFHRDITADNFMNPPDRVALFESFKKEQVERHDRRCDVLAKLGRLNNDDLASELVNNIRVEFSNLNAEELKGIKQLYDSLVKLKHAKQDEAEKRREDLRHELHKYGALHLEPDTEFFANQMEEVVQSPELEEFMRKSGGLKAELVKIVKLLRDPNMIYQKVLDQAIVSLTVVQCGRDLEETLELQGKSSLRKMAQDTLERLRKATKSECLPILPLLKEQCTALALVNGIDSLLKKELTIAADGLQELVSTAEHAAENGAGTKTANTSKSHTATTDLANATATFNSTAGGGSTAQPPTSKAPSEAASKRSNRSSRKRSVSVAPSKGWEEPEIDMLAVRAIQKQVGMLLASCDLADEFKEVLADALSGMGEKKICNERIDASVFDEVTEPIKQRSFEQESLIDWAEQSLSSQSVALNSGAEKLCSFYHGIAVILERHREKELQIDDDASEIMFNLKEDFRLANDVREADEAHALDRLRHAADDKELEENFAKALELLDLIESEYRVYHTTATHAAMKHPVVTDDEHRHFTFMLCSRFGLVPPKEMVYPTESLEIVEKPKEQKTVAVVEPADQTADLPSAEDEKKDEEVKEAVGGEEEEEELTEEEKAAKLEAEAEAKLKAEEEAEAEAKRALKPKTAEELWSEGTEAEYATEAQKYYTYGIKIQPAGMVGEMLAPPVVEDEEEETIPQPFSTPVRTVKTEEELAAEEEARLAAEAARLEEEEKAKKSKKKGKKAAKEEEPEEEEADLDREPEFFDDFVLKPDEEIAAMPESERNAYIEEHDNRFFPLSQEEIDKLSDETFAVYEKVVAEVNVRRAIKARIMVTAKEKANSQPEDKDGNMCVEITLFPVERVTSYVEGLRESLLGVMEDESQKRRKVNDDLCEERKEDLTEELEERLRLHWPRKGRTEVKYRQPREGELVAHRQKSARFLRQFYKRLGDQNDNYNELSDEVTEHANEFVNEVNTLKATLKDQGSLAALQGVEMRCKKLLANFKPECEDYHDMLNLLVTVEPQKLANSITELLRLTKTFPNGGDYDIQEVNDLKELLVEPQEKLDAVVEERRGKIVALQDYEVEAMQVTKSFKVEYEKCLQELSLREGLGKKYGAPRRNAQERLRTEVTRDEYSANRVDDLLTKLEKLCEAAKKGKAVKFEGEEDGEEALPLAVRIKHVTLSVRGAVFRRAKYLEFLREGAEVGAEDEIPADMEETGAGAAHVLEDAMVVGTFEQAIKTLQKQCKEETYALYAGEGKTDLLGDSGVPESLAKWLDSNNIKVLGPEGDEILNEATIVTLDGINTYCVKYVGGLEEKNVSAVLIREYGTQPVRAPEPPVFREGTRVQVHFQCHREKSRRRLRSQIMRLETIIAKTPIPPNPAWLGAPSAAVTDSMRRAARKSDSLRTAAEAGFKKLLKAWEAARKKHVVSLRPQLGSPDAAEELAKLVKKEAKRGEEVRGAVRKFKTKLLETEAENARDCVERLTSVLLGWAAILDKMVLKDDLLPLPGDELILPKRKSLKRLRKVANKGGGGGDGGEEGVEGVEVGGEVGGEGGGGGGRQWGSRVWDVVNLDLLAVEMEKDAPPPPELTEEEVAAKEKEKAAAAKKKGKGKKGAEVEEEEGGDEEGLGEIAKWAKEKREAAKFKSYVTTSHRCLVKTVDGEVTKFSEFFKSSAASIRERYDGVEKREKVWESKWKGMVEDLQVETQEE</sequence>
<dbReference type="InterPro" id="IPR027914">
    <property type="entry name" value="DUF4456"/>
</dbReference>
<dbReference type="PANTHER" id="PTHR21444:SF14">
    <property type="entry name" value="COILED-COIL DOMAIN-CONTAINING PROTEIN 180"/>
    <property type="match status" value="1"/>
</dbReference>
<name>A0A9W7E164_9STRA</name>
<protein>
    <submittedName>
        <fullName evidence="5">Uncharacterized protein</fullName>
    </submittedName>
</protein>
<organism evidence="5 6">
    <name type="scientific">Triparma strigata</name>
    <dbReference type="NCBI Taxonomy" id="1606541"/>
    <lineage>
        <taxon>Eukaryota</taxon>
        <taxon>Sar</taxon>
        <taxon>Stramenopiles</taxon>
        <taxon>Ochrophyta</taxon>
        <taxon>Bolidophyceae</taxon>
        <taxon>Parmales</taxon>
        <taxon>Triparmaceae</taxon>
        <taxon>Triparma</taxon>
    </lineage>
</organism>
<feature type="coiled-coil region" evidence="1">
    <location>
        <begin position="379"/>
        <end position="406"/>
    </location>
</feature>
<feature type="region of interest" description="Disordered" evidence="2">
    <location>
        <begin position="855"/>
        <end position="932"/>
    </location>
</feature>
<feature type="domain" description="DUF4455" evidence="3">
    <location>
        <begin position="112"/>
        <end position="407"/>
    </location>
</feature>
<feature type="compositionally biased region" description="Gly residues" evidence="2">
    <location>
        <begin position="1827"/>
        <end position="1843"/>
    </location>
</feature>
<evidence type="ECO:0000256" key="2">
    <source>
        <dbReference type="SAM" id="MobiDB-lite"/>
    </source>
</evidence>
<feature type="region of interest" description="Disordered" evidence="2">
    <location>
        <begin position="1809"/>
        <end position="1844"/>
    </location>
</feature>
<comment type="caution">
    <text evidence="5">The sequence shown here is derived from an EMBL/GenBank/DDBJ whole genome shotgun (WGS) entry which is preliminary data.</text>
</comment>
<reference evidence="6" key="1">
    <citation type="journal article" date="2023" name="Commun. Biol.">
        <title>Genome analysis of Parmales, the sister group of diatoms, reveals the evolutionary specialization of diatoms from phago-mixotrophs to photoautotrophs.</title>
        <authorList>
            <person name="Ban H."/>
            <person name="Sato S."/>
            <person name="Yoshikawa S."/>
            <person name="Yamada K."/>
            <person name="Nakamura Y."/>
            <person name="Ichinomiya M."/>
            <person name="Sato N."/>
            <person name="Blanc-Mathieu R."/>
            <person name="Endo H."/>
            <person name="Kuwata A."/>
            <person name="Ogata H."/>
        </authorList>
    </citation>
    <scope>NUCLEOTIDE SEQUENCE [LARGE SCALE GENOMIC DNA]</scope>
    <source>
        <strain evidence="6">NIES 3701</strain>
    </source>
</reference>
<evidence type="ECO:0000313" key="5">
    <source>
        <dbReference type="EMBL" id="GMH58288.1"/>
    </source>
</evidence>
<feature type="compositionally biased region" description="Basic residues" evidence="2">
    <location>
        <begin position="606"/>
        <end position="615"/>
    </location>
</feature>
<dbReference type="PANTHER" id="PTHR21444">
    <property type="entry name" value="COILED-COIL DOMAIN-CONTAINING PROTEIN 180"/>
    <property type="match status" value="1"/>
</dbReference>
<feature type="compositionally biased region" description="Basic and acidic residues" evidence="2">
    <location>
        <begin position="900"/>
        <end position="932"/>
    </location>
</feature>
<keyword evidence="1" id="KW-0175">Coiled coil</keyword>
<dbReference type="EMBL" id="BRXY01000052">
    <property type="protein sequence ID" value="GMH58288.1"/>
    <property type="molecule type" value="Genomic_DNA"/>
</dbReference>
<keyword evidence="6" id="KW-1185">Reference proteome</keyword>
<feature type="region of interest" description="Disordered" evidence="2">
    <location>
        <begin position="580"/>
        <end position="622"/>
    </location>
</feature>
<feature type="domain" description="DUF4455" evidence="3">
    <location>
        <begin position="669"/>
        <end position="838"/>
    </location>
</feature>
<feature type="region of interest" description="Disordered" evidence="2">
    <location>
        <begin position="1"/>
        <end position="61"/>
    </location>
</feature>
<accession>A0A9W7E164</accession>
<feature type="region of interest" description="Disordered" evidence="2">
    <location>
        <begin position="1863"/>
        <end position="1909"/>
    </location>
</feature>
<proteinExistence type="predicted"/>
<evidence type="ECO:0000259" key="4">
    <source>
        <dbReference type="Pfam" id="PF14644"/>
    </source>
</evidence>
<dbReference type="Pfam" id="PF14644">
    <property type="entry name" value="DUF4456"/>
    <property type="match status" value="1"/>
</dbReference>
<feature type="compositionally biased region" description="Acidic residues" evidence="2">
    <location>
        <begin position="1899"/>
        <end position="1909"/>
    </location>
</feature>
<feature type="compositionally biased region" description="Basic and acidic residues" evidence="2">
    <location>
        <begin position="1876"/>
        <end position="1885"/>
    </location>
</feature>
<gene>
    <name evidence="5" type="ORF">TrST_g9599</name>
</gene>
<feature type="domain" description="DUF4456" evidence="4">
    <location>
        <begin position="1634"/>
        <end position="1807"/>
    </location>
</feature>
<feature type="compositionally biased region" description="Low complexity" evidence="2">
    <location>
        <begin position="35"/>
        <end position="46"/>
    </location>
</feature>
<evidence type="ECO:0000256" key="1">
    <source>
        <dbReference type="SAM" id="Coils"/>
    </source>
</evidence>
<dbReference type="Pfam" id="PF14643">
    <property type="entry name" value="DUF4455"/>
    <property type="match status" value="2"/>
</dbReference>
<feature type="compositionally biased region" description="Basic and acidic residues" evidence="2">
    <location>
        <begin position="876"/>
        <end position="888"/>
    </location>
</feature>
<feature type="compositionally biased region" description="Acidic residues" evidence="2">
    <location>
        <begin position="889"/>
        <end position="899"/>
    </location>
</feature>
<dbReference type="OrthoDB" id="431588at2759"/>
<evidence type="ECO:0000259" key="3">
    <source>
        <dbReference type="Pfam" id="PF14643"/>
    </source>
</evidence>